<feature type="binding site" evidence="2">
    <location>
        <position position="67"/>
    </location>
    <ligand>
        <name>Fe cation</name>
        <dbReference type="ChEBI" id="CHEBI:24875"/>
    </ligand>
</feature>
<comment type="cofactor">
    <cofactor evidence="2">
        <name>Ni(2+)</name>
        <dbReference type="ChEBI" id="CHEBI:49786"/>
    </cofactor>
</comment>
<dbReference type="Proteomes" id="UP000027284">
    <property type="component" value="Unassembled WGS sequence"/>
</dbReference>
<keyword evidence="2" id="KW-0533">Nickel</keyword>
<feature type="binding site" evidence="2">
    <location>
        <position position="45"/>
    </location>
    <ligand>
        <name>Mg(2+)</name>
        <dbReference type="ChEBI" id="CHEBI:18420"/>
    </ligand>
</feature>
<dbReference type="PANTHER" id="PTHR43600:SF4">
    <property type="entry name" value="CYTOSOLIC NIFE-HYDROGENASE, ALPHA SUBUNIT"/>
    <property type="match status" value="1"/>
</dbReference>
<accession>A0A062XWY1</accession>
<keyword evidence="2" id="KW-0479">Metal-binding</keyword>
<dbReference type="InterPro" id="IPR029014">
    <property type="entry name" value="NiFe-Hase_large"/>
</dbReference>
<comment type="caution">
    <text evidence="3">The sequence shown here is derived from an EMBL/GenBank/DDBJ whole genome shotgun (WGS) entry which is preliminary data.</text>
</comment>
<gene>
    <name evidence="3" type="ORF">EG19_02635</name>
</gene>
<dbReference type="OrthoDB" id="9761717at2"/>
<keyword evidence="4" id="KW-1185">Reference proteome</keyword>
<dbReference type="AlphaFoldDB" id="A0A062XWY1"/>
<feature type="binding site" evidence="2">
    <location>
        <position position="424"/>
    </location>
    <ligand>
        <name>Ni(2+)</name>
        <dbReference type="ChEBI" id="CHEBI:49786"/>
    </ligand>
</feature>
<dbReference type="InterPro" id="IPR018194">
    <property type="entry name" value="Ni-dep_hyd_lsu_Ni_BS"/>
</dbReference>
<comment type="cofactor">
    <cofactor evidence="2">
        <name>Fe cation</name>
        <dbReference type="ChEBI" id="CHEBI:24875"/>
    </cofactor>
</comment>
<dbReference type="GO" id="GO:0016151">
    <property type="term" value="F:nickel cation binding"/>
    <property type="evidence" value="ECO:0007669"/>
    <property type="project" value="InterPro"/>
</dbReference>
<dbReference type="STRING" id="1312852.EG19_02635"/>
<feature type="binding site" evidence="2">
    <location>
        <position position="430"/>
    </location>
    <ligand>
        <name>Mg(2+)</name>
        <dbReference type="ChEBI" id="CHEBI:18420"/>
    </ligand>
</feature>
<dbReference type="GO" id="GO:0008901">
    <property type="term" value="F:ferredoxin hydrogenase activity"/>
    <property type="evidence" value="ECO:0007669"/>
    <property type="project" value="InterPro"/>
</dbReference>
<feature type="binding site" evidence="2">
    <location>
        <position position="427"/>
    </location>
    <ligand>
        <name>Fe cation</name>
        <dbReference type="ChEBI" id="CHEBI:24875"/>
    </ligand>
</feature>
<dbReference type="Pfam" id="PF00374">
    <property type="entry name" value="NiFeSe_Hases"/>
    <property type="match status" value="2"/>
</dbReference>
<dbReference type="Gene3D" id="1.10.645.10">
    <property type="entry name" value="Cytochrome-c3 Hydrogenase, chain B"/>
    <property type="match status" value="1"/>
</dbReference>
<dbReference type="EMBL" id="JMFG01000016">
    <property type="protein sequence ID" value="KDA53889.1"/>
    <property type="molecule type" value="Genomic_DNA"/>
</dbReference>
<dbReference type="PANTHER" id="PTHR43600">
    <property type="entry name" value="COENZYME F420 HYDROGENASE, SUBUNIT ALPHA"/>
    <property type="match status" value="1"/>
</dbReference>
<evidence type="ECO:0000313" key="4">
    <source>
        <dbReference type="Proteomes" id="UP000027284"/>
    </source>
</evidence>
<organism evidence="3 4">
    <name type="scientific">Thermoanaerobaculum aquaticum</name>
    <dbReference type="NCBI Taxonomy" id="1312852"/>
    <lineage>
        <taxon>Bacteria</taxon>
        <taxon>Pseudomonadati</taxon>
        <taxon>Acidobacteriota</taxon>
        <taxon>Thermoanaerobaculia</taxon>
        <taxon>Thermoanaerobaculales</taxon>
        <taxon>Thermoanaerobaculaceae</taxon>
        <taxon>Thermoanaerobaculum</taxon>
    </lineage>
</organism>
<dbReference type="RefSeq" id="WP_038048872.1">
    <property type="nucleotide sequence ID" value="NZ_JMFG01000016.1"/>
</dbReference>
<sequence length="434" mass="47959">MSAGRTVVIPHLGRVEGHGGIFVRVEGNRVSQVQMDIFEGSRYYEALLKGKHFAEVQGIITRICAICSASHTVTALQALENALGVTVSERVHDLRGLLLLGATIESHALHVFALALPDFLGFESVLAMAQEFREEVVFALRLKQLGNQIQELIGGRAVHPINTLVGGFGKLPRHRDLELLRGQLEASLPVLDRFVDLAASLKLPELPQAPTVYVALRPYQEAFRFRGVSICTSRGEEFPLESYREVIREFTVEHSHAKHAALGAGHTYMVGSLARIKLWGHYLKGRAEKALARLIPDPESNNPLLNNWAQLVELVHSVERSIEICEELLGQPEEPQDLASYTVRAGRGVGAIEVPRGTLFHEYELDDQGRVVAANVITPTAQNLANLERDLREAVEHTLSSNPQASDRELKLQLEMVARAYDPCISCSVHVVRA</sequence>
<keyword evidence="1" id="KW-0560">Oxidoreductase</keyword>
<protein>
    <recommendedName>
        <fullName evidence="5">Ni/Fe hydrogenase subunit alpha</fullName>
    </recommendedName>
</protein>
<dbReference type="SUPFAM" id="SSF56762">
    <property type="entry name" value="HydB/Nqo4-like"/>
    <property type="match status" value="1"/>
</dbReference>
<evidence type="ECO:0000313" key="3">
    <source>
        <dbReference type="EMBL" id="KDA53889.1"/>
    </source>
</evidence>
<proteinExistence type="predicted"/>
<keyword evidence="2" id="KW-0460">Magnesium</keyword>
<evidence type="ECO:0000256" key="2">
    <source>
        <dbReference type="PIRSR" id="PIRSR601501-1"/>
    </source>
</evidence>
<feature type="binding site" evidence="2">
    <location>
        <position position="64"/>
    </location>
    <ligand>
        <name>Ni(2+)</name>
        <dbReference type="ChEBI" id="CHEBI:49786"/>
    </ligand>
</feature>
<evidence type="ECO:0008006" key="5">
    <source>
        <dbReference type="Google" id="ProtNLM"/>
    </source>
</evidence>
<name>A0A062XWY1_9BACT</name>
<feature type="binding site" evidence="2">
    <location>
        <position position="376"/>
    </location>
    <ligand>
        <name>Mg(2+)</name>
        <dbReference type="ChEBI" id="CHEBI:18420"/>
    </ligand>
</feature>
<keyword evidence="2" id="KW-0408">Iron</keyword>
<feature type="binding site" evidence="2">
    <location>
        <position position="67"/>
    </location>
    <ligand>
        <name>Ni(2+)</name>
        <dbReference type="ChEBI" id="CHEBI:49786"/>
    </ligand>
</feature>
<dbReference type="InterPro" id="IPR001501">
    <property type="entry name" value="Ni-dep_hyd_lsu"/>
</dbReference>
<evidence type="ECO:0000256" key="1">
    <source>
        <dbReference type="ARBA" id="ARBA00023002"/>
    </source>
</evidence>
<reference evidence="3 4" key="1">
    <citation type="submission" date="2014-04" db="EMBL/GenBank/DDBJ databases">
        <title>The Genome Sequence of Thermoanaerobaculum aquaticum MP-01, The First Cultivated Group 23 Acidobacterium.</title>
        <authorList>
            <person name="Stamps B.W."/>
            <person name="Losey N.A."/>
            <person name="Lawson P.A."/>
            <person name="Stevenson B.S."/>
        </authorList>
    </citation>
    <scope>NUCLEOTIDE SEQUENCE [LARGE SCALE GENOMIC DNA]</scope>
    <source>
        <strain evidence="3 4">MP-01</strain>
    </source>
</reference>
<dbReference type="PROSITE" id="PS00508">
    <property type="entry name" value="NI_HGENASE_L_2"/>
    <property type="match status" value="1"/>
</dbReference>